<dbReference type="EMBL" id="AZHC01000034">
    <property type="protein sequence ID" value="OAA36615.1"/>
    <property type="molecule type" value="Genomic_DNA"/>
</dbReference>
<evidence type="ECO:0000256" key="2">
    <source>
        <dbReference type="ARBA" id="ARBA00022962"/>
    </source>
</evidence>
<dbReference type="Proteomes" id="UP000243498">
    <property type="component" value="Unassembled WGS sequence"/>
</dbReference>
<keyword evidence="2" id="KW-0315">Glutamine amidotransferase</keyword>
<reference evidence="5 6" key="1">
    <citation type="journal article" date="2016" name="Genome Biol. Evol.">
        <title>Divergent and convergent evolution of fungal pathogenicity.</title>
        <authorList>
            <person name="Shang Y."/>
            <person name="Xiao G."/>
            <person name="Zheng P."/>
            <person name="Cen K."/>
            <person name="Zhan S."/>
            <person name="Wang C."/>
        </authorList>
    </citation>
    <scope>NUCLEOTIDE SEQUENCE [LARGE SCALE GENOMIC DNA]</scope>
    <source>
        <strain evidence="5 6">RCEF 4871</strain>
    </source>
</reference>
<evidence type="ECO:0000313" key="6">
    <source>
        <dbReference type="Proteomes" id="UP000243498"/>
    </source>
</evidence>
<feature type="compositionally biased region" description="Basic and acidic residues" evidence="3">
    <location>
        <begin position="532"/>
        <end position="543"/>
    </location>
</feature>
<keyword evidence="6" id="KW-1185">Reference proteome</keyword>
<dbReference type="OMA" id="IRHFGVK"/>
<dbReference type="InterPro" id="IPR017932">
    <property type="entry name" value="GATase_2_dom"/>
</dbReference>
<feature type="region of interest" description="Disordered" evidence="3">
    <location>
        <begin position="523"/>
        <end position="588"/>
    </location>
</feature>
<dbReference type="SUPFAM" id="SSF53271">
    <property type="entry name" value="PRTase-like"/>
    <property type="match status" value="1"/>
</dbReference>
<dbReference type="PANTHER" id="PTHR11907">
    <property type="entry name" value="AMIDOPHOSPHORIBOSYLTRANSFERASE"/>
    <property type="match status" value="1"/>
</dbReference>
<dbReference type="GO" id="GO:0046083">
    <property type="term" value="P:adenine metabolic process"/>
    <property type="evidence" value="ECO:0007669"/>
    <property type="project" value="EnsemblFungi"/>
</dbReference>
<dbReference type="SUPFAM" id="SSF56235">
    <property type="entry name" value="N-terminal nucleophile aminohydrolases (Ntn hydrolases)"/>
    <property type="match status" value="1"/>
</dbReference>
<dbReference type="PROSITE" id="PS51278">
    <property type="entry name" value="GATASE_TYPE_2"/>
    <property type="match status" value="1"/>
</dbReference>
<accession>A0A166S7B0</accession>
<gene>
    <name evidence="5" type="ORF">NOR_07415</name>
</gene>
<organism evidence="5 6">
    <name type="scientific">Metarhizium rileyi (strain RCEF 4871)</name>
    <name type="common">Nomuraea rileyi</name>
    <dbReference type="NCBI Taxonomy" id="1649241"/>
    <lineage>
        <taxon>Eukaryota</taxon>
        <taxon>Fungi</taxon>
        <taxon>Dikarya</taxon>
        <taxon>Ascomycota</taxon>
        <taxon>Pezizomycotina</taxon>
        <taxon>Sordariomycetes</taxon>
        <taxon>Hypocreomycetidae</taxon>
        <taxon>Hypocreales</taxon>
        <taxon>Clavicipitaceae</taxon>
        <taxon>Metarhizium</taxon>
    </lineage>
</organism>
<dbReference type="GO" id="GO:0004044">
    <property type="term" value="F:amidophosphoribosyltransferase activity"/>
    <property type="evidence" value="ECO:0007669"/>
    <property type="project" value="EnsemblFungi"/>
</dbReference>
<evidence type="ECO:0000313" key="5">
    <source>
        <dbReference type="EMBL" id="OAA36615.1"/>
    </source>
</evidence>
<proteinExistence type="predicted"/>
<dbReference type="CDD" id="cd06223">
    <property type="entry name" value="PRTases_typeI"/>
    <property type="match status" value="1"/>
</dbReference>
<dbReference type="InterPro" id="IPR029055">
    <property type="entry name" value="Ntn_hydrolases_N"/>
</dbReference>
<feature type="domain" description="Glutamine amidotransferase type-2" evidence="4">
    <location>
        <begin position="1"/>
        <end position="253"/>
    </location>
</feature>
<sequence length="588" mass="64466">MLVHKPSRNDRAKTVTGGYADGVISEDKMLRELQFARAAESSSARDWGWPAKSSQMAGGCNSFRAIWVRESYLNVFTQVNRSLGIGHVRYPTMGTASASEAQPLYVNAPFGIALTVNGNVINTEELRRYLDEEAHRHINSDSDSELLLNVFAHGLHKLGRTRAKVDDIFSALGDVYSRCHGAFACTAMIAGFGILAFRDADGIRPLCIGSRPSATIPGVYDYFMASESVVLQQLGFRDIVDILPGQAVFCPKGGTPIFRQVVPRRGYTPDTFEYIYVARLESWIDGISVYRSRQKMGEKLAEKIKCVLGEKGVEEVDAIIPVPETSNVAAAALAQKLGKPYVTALVKNRYVHRTFILPDQAARLKSVRRKFSFVESEFQGKNLVIVDDSIVRGTTSRQIVQLAREAGALRVVFVSCSPPCTHPHIISRTVLVGISVHCTNLQTGVKVVTLTYEALIAYNRTQREIADYLGADEVVFLDVDGENGLKAACIEAAQGETPIKNMEIGVFTGEYVTGLPDGYLENLSDLRSGRRPQKDGFEGQKAGEDEDRSVAARPAPAGLPCSGDAATPDHREDINLYNVASEPIDRER</sequence>
<dbReference type="InterPro" id="IPR000836">
    <property type="entry name" value="PRTase_dom"/>
</dbReference>
<dbReference type="AlphaFoldDB" id="A0A166S7B0"/>
<evidence type="ECO:0000256" key="1">
    <source>
        <dbReference type="ARBA" id="ARBA00022679"/>
    </source>
</evidence>
<dbReference type="Gene3D" id="3.60.20.10">
    <property type="entry name" value="Glutamine Phosphoribosylpyrophosphate, subunit 1, domain 1"/>
    <property type="match status" value="1"/>
</dbReference>
<keyword evidence="1 5" id="KW-0808">Transferase</keyword>
<dbReference type="OrthoDB" id="191723at2759"/>
<dbReference type="STRING" id="1081105.A0A166S7B0"/>
<evidence type="ECO:0000256" key="3">
    <source>
        <dbReference type="SAM" id="MobiDB-lite"/>
    </source>
</evidence>
<dbReference type="Pfam" id="PF13522">
    <property type="entry name" value="GATase_6"/>
    <property type="match status" value="1"/>
</dbReference>
<dbReference type="Gene3D" id="3.40.50.2020">
    <property type="match status" value="1"/>
</dbReference>
<comment type="caution">
    <text evidence="5">The sequence shown here is derived from an EMBL/GenBank/DDBJ whole genome shotgun (WGS) entry which is preliminary data.</text>
</comment>
<dbReference type="InterPro" id="IPR029057">
    <property type="entry name" value="PRTase-like"/>
</dbReference>
<name>A0A166S7B0_METRR</name>
<evidence type="ECO:0000259" key="4">
    <source>
        <dbReference type="PROSITE" id="PS51278"/>
    </source>
</evidence>
<protein>
    <submittedName>
        <fullName evidence="5">Amidophosphoribosyl transferase</fullName>
    </submittedName>
</protein>